<dbReference type="AlphaFoldDB" id="Q167Z7"/>
<reference evidence="2 3" key="1">
    <citation type="journal article" date="2007" name="J. Bacteriol.">
        <title>The complete genome sequence of Roseobacter denitrificans reveals a mixotrophic rather than photosynthetic metabolism.</title>
        <authorList>
            <person name="Swingley W.D."/>
            <person name="Sadekar S."/>
            <person name="Mastrian S.D."/>
            <person name="Matthies H.J."/>
            <person name="Hao J."/>
            <person name="Ramos H."/>
            <person name="Acharya C.R."/>
            <person name="Conrad A.L."/>
            <person name="Taylor H.L."/>
            <person name="Dejesa L.C."/>
            <person name="Shah M.K."/>
            <person name="O'huallachain M.E."/>
            <person name="Lince M.T."/>
            <person name="Blankenship R.E."/>
            <person name="Beatty J.T."/>
            <person name="Touchman J.W."/>
        </authorList>
    </citation>
    <scope>NUCLEOTIDE SEQUENCE [LARGE SCALE GENOMIC DNA]</scope>
    <source>
        <strain evidence="3">ATCC 33942 / OCh 114</strain>
    </source>
</reference>
<feature type="compositionally biased region" description="Low complexity" evidence="1">
    <location>
        <begin position="67"/>
        <end position="83"/>
    </location>
</feature>
<keyword evidence="3" id="KW-1185">Reference proteome</keyword>
<dbReference type="eggNOG" id="COG3266">
    <property type="taxonomic scope" value="Bacteria"/>
</dbReference>
<dbReference type="Proteomes" id="UP000007029">
    <property type="component" value="Chromosome"/>
</dbReference>
<evidence type="ECO:0000313" key="3">
    <source>
        <dbReference type="Proteomes" id="UP000007029"/>
    </source>
</evidence>
<feature type="compositionally biased region" description="Low complexity" evidence="1">
    <location>
        <begin position="164"/>
        <end position="178"/>
    </location>
</feature>
<evidence type="ECO:0000256" key="1">
    <source>
        <dbReference type="SAM" id="MobiDB-lite"/>
    </source>
</evidence>
<proteinExistence type="predicted"/>
<feature type="compositionally biased region" description="Low complexity" evidence="1">
    <location>
        <begin position="49"/>
        <end position="60"/>
    </location>
</feature>
<dbReference type="HOGENOM" id="CLU_059728_0_0_5"/>
<organism evidence="2 3">
    <name type="scientific">Roseobacter denitrificans (strain ATCC 33942 / OCh 114)</name>
    <name type="common">Erythrobacter sp. (strain OCh 114)</name>
    <name type="synonym">Roseobacter denitrificans</name>
    <dbReference type="NCBI Taxonomy" id="375451"/>
    <lineage>
        <taxon>Bacteria</taxon>
        <taxon>Pseudomonadati</taxon>
        <taxon>Pseudomonadota</taxon>
        <taxon>Alphaproteobacteria</taxon>
        <taxon>Rhodobacterales</taxon>
        <taxon>Roseobacteraceae</taxon>
        <taxon>Roseobacter</taxon>
    </lineage>
</organism>
<dbReference type="Gene3D" id="3.30.1150.10">
    <property type="match status" value="1"/>
</dbReference>
<dbReference type="EMBL" id="CP000362">
    <property type="protein sequence ID" value="ABG31696.1"/>
    <property type="molecule type" value="Genomic_DNA"/>
</dbReference>
<dbReference type="SUPFAM" id="SSF74653">
    <property type="entry name" value="TolA/TonB C-terminal domain"/>
    <property type="match status" value="1"/>
</dbReference>
<accession>Q167Z7</accession>
<dbReference type="KEGG" id="rde:RD1_2096"/>
<name>Q167Z7_ROSDO</name>
<sequence length="346" mass="36082">MAFGDVFAAEPLPFQTTDVSVISSAEFDALVAAVQPPQSVTEVAQPATPSVVPDAPQVPDQPEDQTDIATPQATPTPQAETPPDVSEIEPLPPRADISDQAPVLDQPEADIAVLAPDVSDTPVPQAADRVAPEAFAPPAPEALPDPVERDAVAPDATGDDTQEPADATAPEAAATEIVTEADRPARAPEQSQRPPARRPEAPVRTAVAAPQTPPTEDAVNAALQEALSNETPAPAVPQGPPLSAGEKDALRVAVSNCWNVGSLSTDALGTTVVVEVSMTQDGKPITGSIRMTSSSGGSEAAARQAFEAARRAIIRCGARGFNLPVEKYSQWQEIEMTFNPERMRVK</sequence>
<protein>
    <recommendedName>
        <fullName evidence="4">TolA protein</fullName>
    </recommendedName>
</protein>
<evidence type="ECO:0008006" key="4">
    <source>
        <dbReference type="Google" id="ProtNLM"/>
    </source>
</evidence>
<dbReference type="STRING" id="375451.RD1_2096"/>
<gene>
    <name evidence="2" type="ordered locus">RD1_2096</name>
</gene>
<evidence type="ECO:0000313" key="2">
    <source>
        <dbReference type="EMBL" id="ABG31696.1"/>
    </source>
</evidence>
<feature type="region of interest" description="Disordered" evidence="1">
    <location>
        <begin position="36"/>
        <end position="214"/>
    </location>
</feature>